<accession>A0ABP7GJ82</accession>
<organism evidence="1 2">
    <name type="scientific">Streptomyces tremellae</name>
    <dbReference type="NCBI Taxonomy" id="1124239"/>
    <lineage>
        <taxon>Bacteria</taxon>
        <taxon>Bacillati</taxon>
        <taxon>Actinomycetota</taxon>
        <taxon>Actinomycetes</taxon>
        <taxon>Kitasatosporales</taxon>
        <taxon>Streptomycetaceae</taxon>
        <taxon>Streptomyces</taxon>
    </lineage>
</organism>
<dbReference type="RefSeq" id="WP_345655777.1">
    <property type="nucleotide sequence ID" value="NZ_BAABEP010000113.1"/>
</dbReference>
<gene>
    <name evidence="1" type="ORF">GCM10023082_66260</name>
</gene>
<proteinExistence type="predicted"/>
<dbReference type="Proteomes" id="UP001499884">
    <property type="component" value="Unassembled WGS sequence"/>
</dbReference>
<sequence length="121" mass="13486">MKLLQLGAPADPGFRLDLDGNARFLHEGYTVTVHVRRATPEDELYYFQLTEHDPHDVVMTGTLTLEGTDVGAASAVANERDAHSMREALEEVLRDAVNDARHTVACLSARVEQTDRRTQQL</sequence>
<evidence type="ECO:0000313" key="1">
    <source>
        <dbReference type="EMBL" id="GAA3763872.1"/>
    </source>
</evidence>
<evidence type="ECO:0000313" key="2">
    <source>
        <dbReference type="Proteomes" id="UP001499884"/>
    </source>
</evidence>
<dbReference type="EMBL" id="BAABEP010000113">
    <property type="protein sequence ID" value="GAA3763872.1"/>
    <property type="molecule type" value="Genomic_DNA"/>
</dbReference>
<reference evidence="2" key="1">
    <citation type="journal article" date="2019" name="Int. J. Syst. Evol. Microbiol.">
        <title>The Global Catalogue of Microorganisms (GCM) 10K type strain sequencing project: providing services to taxonomists for standard genome sequencing and annotation.</title>
        <authorList>
            <consortium name="The Broad Institute Genomics Platform"/>
            <consortium name="The Broad Institute Genome Sequencing Center for Infectious Disease"/>
            <person name="Wu L."/>
            <person name="Ma J."/>
        </authorList>
    </citation>
    <scope>NUCLEOTIDE SEQUENCE [LARGE SCALE GENOMIC DNA]</scope>
    <source>
        <strain evidence="2">JCM 30846</strain>
    </source>
</reference>
<name>A0ABP7GJ82_9ACTN</name>
<protein>
    <submittedName>
        <fullName evidence="1">Uncharacterized protein</fullName>
    </submittedName>
</protein>
<comment type="caution">
    <text evidence="1">The sequence shown here is derived from an EMBL/GenBank/DDBJ whole genome shotgun (WGS) entry which is preliminary data.</text>
</comment>
<keyword evidence="2" id="KW-1185">Reference proteome</keyword>